<keyword evidence="2" id="KW-1185">Reference proteome</keyword>
<dbReference type="EMBL" id="MU006235">
    <property type="protein sequence ID" value="KAF2822309.1"/>
    <property type="molecule type" value="Genomic_DNA"/>
</dbReference>
<name>A0A6A6ZNS1_9PLEO</name>
<protein>
    <submittedName>
        <fullName evidence="1">Uncharacterized protein</fullName>
    </submittedName>
</protein>
<organism evidence="1 2">
    <name type="scientific">Ophiobolus disseminans</name>
    <dbReference type="NCBI Taxonomy" id="1469910"/>
    <lineage>
        <taxon>Eukaryota</taxon>
        <taxon>Fungi</taxon>
        <taxon>Dikarya</taxon>
        <taxon>Ascomycota</taxon>
        <taxon>Pezizomycotina</taxon>
        <taxon>Dothideomycetes</taxon>
        <taxon>Pleosporomycetidae</taxon>
        <taxon>Pleosporales</taxon>
        <taxon>Pleosporineae</taxon>
        <taxon>Phaeosphaeriaceae</taxon>
        <taxon>Ophiobolus</taxon>
    </lineage>
</organism>
<sequence>MLEGKLYVDVKDERIRLTPSHGELEVPLWCRNRVIPLPPSRCPGADGAYILDAILHENYYQYMDQELALGGDGISVIQVLCIFDRGGSCLALPKLLPFSLILSRAMTALISQ</sequence>
<dbReference type="AlphaFoldDB" id="A0A6A6ZNS1"/>
<evidence type="ECO:0000313" key="1">
    <source>
        <dbReference type="EMBL" id="KAF2822309.1"/>
    </source>
</evidence>
<gene>
    <name evidence="1" type="ORF">CC86DRAFT_425947</name>
</gene>
<evidence type="ECO:0000313" key="2">
    <source>
        <dbReference type="Proteomes" id="UP000799424"/>
    </source>
</evidence>
<accession>A0A6A6ZNS1</accession>
<proteinExistence type="predicted"/>
<dbReference type="OrthoDB" id="9976870at2759"/>
<dbReference type="Proteomes" id="UP000799424">
    <property type="component" value="Unassembled WGS sequence"/>
</dbReference>
<reference evidence="1" key="1">
    <citation type="journal article" date="2020" name="Stud. Mycol.">
        <title>101 Dothideomycetes genomes: a test case for predicting lifestyles and emergence of pathogens.</title>
        <authorList>
            <person name="Haridas S."/>
            <person name="Albert R."/>
            <person name="Binder M."/>
            <person name="Bloem J."/>
            <person name="Labutti K."/>
            <person name="Salamov A."/>
            <person name="Andreopoulos B."/>
            <person name="Baker S."/>
            <person name="Barry K."/>
            <person name="Bills G."/>
            <person name="Bluhm B."/>
            <person name="Cannon C."/>
            <person name="Castanera R."/>
            <person name="Culley D."/>
            <person name="Daum C."/>
            <person name="Ezra D."/>
            <person name="Gonzalez J."/>
            <person name="Henrissat B."/>
            <person name="Kuo A."/>
            <person name="Liang C."/>
            <person name="Lipzen A."/>
            <person name="Lutzoni F."/>
            <person name="Magnuson J."/>
            <person name="Mondo S."/>
            <person name="Nolan M."/>
            <person name="Ohm R."/>
            <person name="Pangilinan J."/>
            <person name="Park H.-J."/>
            <person name="Ramirez L."/>
            <person name="Alfaro M."/>
            <person name="Sun H."/>
            <person name="Tritt A."/>
            <person name="Yoshinaga Y."/>
            <person name="Zwiers L.-H."/>
            <person name="Turgeon B."/>
            <person name="Goodwin S."/>
            <person name="Spatafora J."/>
            <person name="Crous P."/>
            <person name="Grigoriev I."/>
        </authorList>
    </citation>
    <scope>NUCLEOTIDE SEQUENCE</scope>
    <source>
        <strain evidence="1">CBS 113818</strain>
    </source>
</reference>